<organism evidence="2 3">
    <name type="scientific">Lithospermum erythrorhizon</name>
    <name type="common">Purple gromwell</name>
    <name type="synonym">Lithospermum officinale var. erythrorhizon</name>
    <dbReference type="NCBI Taxonomy" id="34254"/>
    <lineage>
        <taxon>Eukaryota</taxon>
        <taxon>Viridiplantae</taxon>
        <taxon>Streptophyta</taxon>
        <taxon>Embryophyta</taxon>
        <taxon>Tracheophyta</taxon>
        <taxon>Spermatophyta</taxon>
        <taxon>Magnoliopsida</taxon>
        <taxon>eudicotyledons</taxon>
        <taxon>Gunneridae</taxon>
        <taxon>Pentapetalae</taxon>
        <taxon>asterids</taxon>
        <taxon>lamiids</taxon>
        <taxon>Boraginales</taxon>
        <taxon>Boraginaceae</taxon>
        <taxon>Boraginoideae</taxon>
        <taxon>Lithospermeae</taxon>
        <taxon>Lithospermum</taxon>
    </lineage>
</organism>
<gene>
    <name evidence="2" type="ORF">LIER_32031</name>
</gene>
<dbReference type="PANTHER" id="PTHR13903">
    <property type="entry name" value="PIRIN-RELATED"/>
    <property type="match status" value="1"/>
</dbReference>
<keyword evidence="3" id="KW-1185">Reference proteome</keyword>
<name>A0AAV3RSS3_LITER</name>
<sequence>MSVVYVLEGEGVIGKKKSSPAKLYTLLLLGSGDGLEAWNKSSKPFKFVLIAGQPLNEPVVQQGPFVMNTKEQIEKTFRDFHSYTNGFQRAKTWKSENARGFSH</sequence>
<dbReference type="PANTHER" id="PTHR13903:SF23">
    <property type="entry name" value="OS09G0484800 PROTEIN"/>
    <property type="match status" value="1"/>
</dbReference>
<dbReference type="AlphaFoldDB" id="A0AAV3RSS3"/>
<dbReference type="InterPro" id="IPR012093">
    <property type="entry name" value="Pirin"/>
</dbReference>
<dbReference type="Gene3D" id="2.60.120.10">
    <property type="entry name" value="Jelly Rolls"/>
    <property type="match status" value="1"/>
</dbReference>
<dbReference type="EMBL" id="BAABME010012128">
    <property type="protein sequence ID" value="GAA0184743.1"/>
    <property type="molecule type" value="Genomic_DNA"/>
</dbReference>
<evidence type="ECO:0000313" key="3">
    <source>
        <dbReference type="Proteomes" id="UP001454036"/>
    </source>
</evidence>
<dbReference type="InterPro" id="IPR011051">
    <property type="entry name" value="RmlC_Cupin_sf"/>
</dbReference>
<accession>A0AAV3RSS3</accession>
<proteinExistence type="predicted"/>
<dbReference type="Proteomes" id="UP001454036">
    <property type="component" value="Unassembled WGS sequence"/>
</dbReference>
<feature type="domain" description="Pirin C-terminal" evidence="1">
    <location>
        <begin position="3"/>
        <end position="85"/>
    </location>
</feature>
<dbReference type="Pfam" id="PF05726">
    <property type="entry name" value="Pirin_C"/>
    <property type="match status" value="1"/>
</dbReference>
<dbReference type="SUPFAM" id="SSF51182">
    <property type="entry name" value="RmlC-like cupins"/>
    <property type="match status" value="1"/>
</dbReference>
<evidence type="ECO:0000313" key="2">
    <source>
        <dbReference type="EMBL" id="GAA0184743.1"/>
    </source>
</evidence>
<evidence type="ECO:0000259" key="1">
    <source>
        <dbReference type="Pfam" id="PF05726"/>
    </source>
</evidence>
<protein>
    <submittedName>
        <fullName evidence="2">Transcription cofactor</fullName>
    </submittedName>
</protein>
<comment type="caution">
    <text evidence="2">The sequence shown here is derived from an EMBL/GenBank/DDBJ whole genome shotgun (WGS) entry which is preliminary data.</text>
</comment>
<dbReference type="InterPro" id="IPR014710">
    <property type="entry name" value="RmlC-like_jellyroll"/>
</dbReference>
<reference evidence="2 3" key="1">
    <citation type="submission" date="2024-01" db="EMBL/GenBank/DDBJ databases">
        <title>The complete chloroplast genome sequence of Lithospermum erythrorhizon: insights into the phylogenetic relationship among Boraginaceae species and the maternal lineages of purple gromwells.</title>
        <authorList>
            <person name="Okada T."/>
            <person name="Watanabe K."/>
        </authorList>
    </citation>
    <scope>NUCLEOTIDE SEQUENCE [LARGE SCALE GENOMIC DNA]</scope>
</reference>
<dbReference type="InterPro" id="IPR008778">
    <property type="entry name" value="Pirin_C_dom"/>
</dbReference>